<feature type="binding site" evidence="6">
    <location>
        <position position="118"/>
    </location>
    <ligand>
        <name>5-phospho-alpha-D-ribose 1-diphosphate</name>
        <dbReference type="ChEBI" id="CHEBI:58017"/>
        <note>ligand shared between dimeric partners</note>
    </ligand>
</feature>
<evidence type="ECO:0000256" key="2">
    <source>
        <dbReference type="ARBA" id="ARBA00011971"/>
    </source>
</evidence>
<comment type="catalytic activity">
    <reaction evidence="6">
        <text>orotidine 5'-phosphate + diphosphate = orotate + 5-phospho-alpha-D-ribose 1-diphosphate</text>
        <dbReference type="Rhea" id="RHEA:10380"/>
        <dbReference type="ChEBI" id="CHEBI:30839"/>
        <dbReference type="ChEBI" id="CHEBI:33019"/>
        <dbReference type="ChEBI" id="CHEBI:57538"/>
        <dbReference type="ChEBI" id="CHEBI:58017"/>
        <dbReference type="EC" id="2.4.2.10"/>
    </reaction>
</comment>
<evidence type="ECO:0000256" key="4">
    <source>
        <dbReference type="ARBA" id="ARBA00022679"/>
    </source>
</evidence>
<dbReference type="Gene3D" id="3.40.50.2020">
    <property type="match status" value="1"/>
</dbReference>
<dbReference type="InterPro" id="IPR000836">
    <property type="entry name" value="PRTase_dom"/>
</dbReference>
<feature type="binding site" description="in other chain" evidence="6">
    <location>
        <begin position="140"/>
        <end position="148"/>
    </location>
    <ligand>
        <name>5-phospho-alpha-D-ribose 1-diphosphate</name>
        <dbReference type="ChEBI" id="CHEBI:58017"/>
        <note>ligand shared between dimeric partners</note>
    </ligand>
</feature>
<evidence type="ECO:0000313" key="9">
    <source>
        <dbReference type="Proteomes" id="UP000230709"/>
    </source>
</evidence>
<dbReference type="GO" id="GO:0019856">
    <property type="term" value="P:pyrimidine nucleobase biosynthetic process"/>
    <property type="evidence" value="ECO:0007669"/>
    <property type="project" value="TreeGrafter"/>
</dbReference>
<dbReference type="HAMAP" id="MF_01208">
    <property type="entry name" value="PyrE"/>
    <property type="match status" value="1"/>
</dbReference>
<keyword evidence="4 6" id="KW-0808">Transferase</keyword>
<gene>
    <name evidence="6 8" type="primary">pyrE</name>
    <name evidence="8" type="ORF">CQW49_16180</name>
</gene>
<dbReference type="PANTHER" id="PTHR19278">
    <property type="entry name" value="OROTATE PHOSPHORIBOSYLTRANSFERASE"/>
    <property type="match status" value="1"/>
</dbReference>
<dbReference type="STRING" id="595536.GCA_000178815_01946"/>
<feature type="binding site" evidence="6">
    <location>
        <position position="114"/>
    </location>
    <ligand>
        <name>5-phospho-alpha-D-ribose 1-diphosphate</name>
        <dbReference type="ChEBI" id="CHEBI:58017"/>
        <note>ligand shared between dimeric partners</note>
    </ligand>
</feature>
<keyword evidence="5 6" id="KW-0665">Pyrimidine biosynthesis</keyword>
<name>A0A2D2D2Q7_METT3</name>
<feature type="binding site" evidence="6">
    <location>
        <position position="144"/>
    </location>
    <ligand>
        <name>orotate</name>
        <dbReference type="ChEBI" id="CHEBI:30839"/>
    </ligand>
</feature>
<feature type="binding site" evidence="6">
    <location>
        <position position="174"/>
    </location>
    <ligand>
        <name>orotate</name>
        <dbReference type="ChEBI" id="CHEBI:30839"/>
    </ligand>
</feature>
<dbReference type="InterPro" id="IPR029057">
    <property type="entry name" value="PRTase-like"/>
</dbReference>
<comment type="cofactor">
    <cofactor evidence="6">
        <name>Mg(2+)</name>
        <dbReference type="ChEBI" id="CHEBI:18420"/>
    </cofactor>
</comment>
<dbReference type="InterPro" id="IPR004467">
    <property type="entry name" value="Or_phspho_trans_dom"/>
</dbReference>
<dbReference type="GO" id="GO:0004588">
    <property type="term" value="F:orotate phosphoribosyltransferase activity"/>
    <property type="evidence" value="ECO:0007669"/>
    <property type="project" value="UniProtKB-UniRule"/>
</dbReference>
<comment type="similarity">
    <text evidence="6">Belongs to the purine/pyrimidine phosphoribosyltransferase family. PyrE subfamily.</text>
</comment>
<keyword evidence="3 6" id="KW-0328">Glycosyltransferase</keyword>
<dbReference type="Pfam" id="PF00156">
    <property type="entry name" value="Pribosyltran"/>
    <property type="match status" value="1"/>
</dbReference>
<dbReference type="Proteomes" id="UP000230709">
    <property type="component" value="Chromosome"/>
</dbReference>
<dbReference type="SUPFAM" id="SSF53271">
    <property type="entry name" value="PRTase-like"/>
    <property type="match status" value="1"/>
</dbReference>
<comment type="subunit">
    <text evidence="6">Homodimer.</text>
</comment>
<dbReference type="GO" id="GO:0000287">
    <property type="term" value="F:magnesium ion binding"/>
    <property type="evidence" value="ECO:0007669"/>
    <property type="project" value="UniProtKB-UniRule"/>
</dbReference>
<dbReference type="RefSeq" id="WP_003611665.1">
    <property type="nucleotide sequence ID" value="NZ_ADVE02000001.1"/>
</dbReference>
<evidence type="ECO:0000256" key="6">
    <source>
        <dbReference type="HAMAP-Rule" id="MF_01208"/>
    </source>
</evidence>
<dbReference type="CDD" id="cd06223">
    <property type="entry name" value="PRTases_typeI"/>
    <property type="match status" value="1"/>
</dbReference>
<protein>
    <recommendedName>
        <fullName evidence="2 6">Orotate phosphoribosyltransferase</fullName>
        <shortName evidence="6">OPRT</shortName>
        <shortName evidence="6">OPRTase</shortName>
        <ecNumber evidence="2 6">2.4.2.10</ecNumber>
    </recommendedName>
</protein>
<dbReference type="PANTHER" id="PTHR19278:SF9">
    <property type="entry name" value="URIDINE 5'-MONOPHOSPHATE SYNTHASE"/>
    <property type="match status" value="1"/>
</dbReference>
<comment type="pathway">
    <text evidence="1 6">Pyrimidine metabolism; UMP biosynthesis via de novo pathway; UMP from orotate: step 1/2.</text>
</comment>
<keyword evidence="6" id="KW-0460">Magnesium</keyword>
<dbReference type="NCBIfam" id="TIGR00336">
    <property type="entry name" value="pyrE"/>
    <property type="match status" value="1"/>
</dbReference>
<feature type="binding site" description="in other chain" evidence="6">
    <location>
        <position position="115"/>
    </location>
    <ligand>
        <name>5-phospho-alpha-D-ribose 1-diphosphate</name>
        <dbReference type="ChEBI" id="CHEBI:58017"/>
        <note>ligand shared between dimeric partners</note>
    </ligand>
</feature>
<evidence type="ECO:0000256" key="5">
    <source>
        <dbReference type="ARBA" id="ARBA00022975"/>
    </source>
</evidence>
<dbReference type="EC" id="2.4.2.10" evidence="2 6"/>
<dbReference type="AlphaFoldDB" id="A0A2D2D2Q7"/>
<feature type="domain" description="Phosphoribosyltransferase" evidence="7">
    <location>
        <begin position="103"/>
        <end position="178"/>
    </location>
</feature>
<comment type="caution">
    <text evidence="6">Lacks conserved residue(s) required for the propagation of feature annotation.</text>
</comment>
<evidence type="ECO:0000256" key="3">
    <source>
        <dbReference type="ARBA" id="ARBA00022676"/>
    </source>
</evidence>
<reference evidence="9" key="1">
    <citation type="submission" date="2017-10" db="EMBL/GenBank/DDBJ databases">
        <title>Completed PacBio SMRT sequence of Methylosinus trichosporium OB3b reveals presence of a third large plasmid.</title>
        <authorList>
            <person name="Charles T.C."/>
            <person name="Lynch M.D.J."/>
            <person name="Heil J.R."/>
            <person name="Cheng J."/>
        </authorList>
    </citation>
    <scope>NUCLEOTIDE SEQUENCE [LARGE SCALE GENOMIC DNA]</scope>
    <source>
        <strain evidence="9">OB3b</strain>
    </source>
</reference>
<dbReference type="InterPro" id="IPR023031">
    <property type="entry name" value="OPRT"/>
</dbReference>
<accession>A0A2D2D2Q7</accession>
<dbReference type="KEGG" id="mtw:CQW49_16180"/>
<keyword evidence="9" id="KW-1185">Reference proteome</keyword>
<sequence length="200" mass="21527">MSNQDSRGHAISGAVVEAADPRRARLHHLIDRHSLQRGEFTLSSGRKSNYLFQLRQTTMLPEGAHLLGDVIVDFMKAHDLSCVGGLAVGAIPMVSAILVLSHAKGAPVDAFFVRKEAKSHGALERIDGHVRAGADVLIVDDVATSGGSILKTIEGLRAEHPDCRATKALVVVDREEGATEALAEQGVELYALFKRSEFEI</sequence>
<feature type="binding site" evidence="6">
    <location>
        <position position="120"/>
    </location>
    <ligand>
        <name>5-phospho-alpha-D-ribose 1-diphosphate</name>
        <dbReference type="ChEBI" id="CHEBI:58017"/>
        <note>ligand shared between dimeric partners</note>
    </ligand>
</feature>
<dbReference type="GO" id="GO:0044205">
    <property type="term" value="P:'de novo' UMP biosynthetic process"/>
    <property type="evidence" value="ECO:0007669"/>
    <property type="project" value="UniProtKB-UniRule"/>
</dbReference>
<organism evidence="8 9">
    <name type="scientific">Methylosinus trichosporium (strain ATCC 35070 / NCIMB 11131 / UNIQEM 75 / OB3b)</name>
    <dbReference type="NCBI Taxonomy" id="595536"/>
    <lineage>
        <taxon>Bacteria</taxon>
        <taxon>Pseudomonadati</taxon>
        <taxon>Pseudomonadota</taxon>
        <taxon>Alphaproteobacteria</taxon>
        <taxon>Hyphomicrobiales</taxon>
        <taxon>Methylocystaceae</taxon>
        <taxon>Methylosinus</taxon>
    </lineage>
</organism>
<comment type="function">
    <text evidence="6">Catalyzes the transfer of a ribosyl phosphate group from 5-phosphoribose 1-diphosphate to orotate, leading to the formation of orotidine monophosphate (OMP).</text>
</comment>
<evidence type="ECO:0000256" key="1">
    <source>
        <dbReference type="ARBA" id="ARBA00004889"/>
    </source>
</evidence>
<evidence type="ECO:0000259" key="7">
    <source>
        <dbReference type="Pfam" id="PF00156"/>
    </source>
</evidence>
<dbReference type="UniPathway" id="UPA00070">
    <property type="reaction ID" value="UER00119"/>
</dbReference>
<evidence type="ECO:0000313" key="8">
    <source>
        <dbReference type="EMBL" id="ATQ69246.1"/>
    </source>
</evidence>
<proteinExistence type="inferred from homology"/>
<dbReference type="EMBL" id="CP023737">
    <property type="protein sequence ID" value="ATQ69246.1"/>
    <property type="molecule type" value="Genomic_DNA"/>
</dbReference>